<dbReference type="GO" id="GO:0000981">
    <property type="term" value="F:DNA-binding transcription factor activity, RNA polymerase II-specific"/>
    <property type="evidence" value="ECO:0007669"/>
    <property type="project" value="TreeGrafter"/>
</dbReference>
<dbReference type="InterPro" id="IPR052146">
    <property type="entry name" value="HOT1"/>
</dbReference>
<protein>
    <recommendedName>
        <fullName evidence="5">Transcription activator GCR1-like domain-containing protein</fullName>
    </recommendedName>
</protein>
<evidence type="ECO:0008006" key="5">
    <source>
        <dbReference type="Google" id="ProtNLM"/>
    </source>
</evidence>
<dbReference type="Pfam" id="PF16787">
    <property type="entry name" value="NDC10_II"/>
    <property type="match status" value="1"/>
</dbReference>
<dbReference type="Proteomes" id="UP000646827">
    <property type="component" value="Unassembled WGS sequence"/>
</dbReference>
<dbReference type="InterPro" id="IPR038279">
    <property type="entry name" value="Ndc10_dom2_sf"/>
</dbReference>
<feature type="domain" description="Ndc10" evidence="2">
    <location>
        <begin position="21"/>
        <end position="144"/>
    </location>
</feature>
<dbReference type="Pfam" id="PF12550">
    <property type="entry name" value="GCR1_C"/>
    <property type="match status" value="1"/>
</dbReference>
<gene>
    <name evidence="3" type="ORF">INT45_010899</name>
</gene>
<proteinExistence type="predicted"/>
<dbReference type="Gene3D" id="1.10.443.20">
    <property type="entry name" value="Centromere DNA-binding protein complex CBF3 subunit, domain 2"/>
    <property type="match status" value="1"/>
</dbReference>
<dbReference type="AlphaFoldDB" id="A0A8H7RAR9"/>
<name>A0A8H7RAR9_9FUNG</name>
<dbReference type="GO" id="GO:0060963">
    <property type="term" value="P:positive regulation of ribosomal protein gene transcription by RNA polymerase II"/>
    <property type="evidence" value="ECO:0007669"/>
    <property type="project" value="TreeGrafter"/>
</dbReference>
<evidence type="ECO:0000259" key="1">
    <source>
        <dbReference type="Pfam" id="PF12550"/>
    </source>
</evidence>
<accession>A0A8H7RAR9</accession>
<dbReference type="EMBL" id="JAEPRB010001091">
    <property type="protein sequence ID" value="KAG2207869.1"/>
    <property type="molecule type" value="Genomic_DNA"/>
</dbReference>
<dbReference type="PANTHER" id="PTHR37784:SF4">
    <property type="entry name" value="TRANSCRIPTION FACTOR-LIKE PROTEIN EUC1"/>
    <property type="match status" value="1"/>
</dbReference>
<dbReference type="PANTHER" id="PTHR37784">
    <property type="entry name" value="PROTEIN MSN1"/>
    <property type="match status" value="1"/>
</dbReference>
<dbReference type="OrthoDB" id="5148997at2759"/>
<dbReference type="InterPro" id="IPR031872">
    <property type="entry name" value="NDC10_II"/>
</dbReference>
<keyword evidence="4" id="KW-1185">Reference proteome</keyword>
<comment type="caution">
    <text evidence="3">The sequence shown here is derived from an EMBL/GenBank/DDBJ whole genome shotgun (WGS) entry which is preliminary data.</text>
</comment>
<evidence type="ECO:0000313" key="4">
    <source>
        <dbReference type="Proteomes" id="UP000646827"/>
    </source>
</evidence>
<reference evidence="3 4" key="1">
    <citation type="submission" date="2020-12" db="EMBL/GenBank/DDBJ databases">
        <title>Metabolic potential, ecology and presence of endohyphal bacteria is reflected in genomic diversity of Mucoromycotina.</title>
        <authorList>
            <person name="Muszewska A."/>
            <person name="Okrasinska A."/>
            <person name="Steczkiewicz K."/>
            <person name="Drgas O."/>
            <person name="Orlowska M."/>
            <person name="Perlinska-Lenart U."/>
            <person name="Aleksandrzak-Piekarczyk T."/>
            <person name="Szatraj K."/>
            <person name="Zielenkiewicz U."/>
            <person name="Pilsyk S."/>
            <person name="Malc E."/>
            <person name="Mieczkowski P."/>
            <person name="Kruszewska J.S."/>
            <person name="Biernat P."/>
            <person name="Pawlowska J."/>
        </authorList>
    </citation>
    <scope>NUCLEOTIDE SEQUENCE [LARGE SCALE GENOMIC DNA]</scope>
    <source>
        <strain evidence="3 4">CBS 142.35</strain>
    </source>
</reference>
<sequence>MQPKAHYDAIEKGFKACHIRRESDIRRAGCWTNDALESAYLTNLPRALLRVMAGFHKDGGRFYLRRAIEKPDPELCRKVFPMVEVWQERINRGREHDDQSIAANGFLQMLRQLSVVFLQDLVPLQELYPRLSIWNAPLFQDPQYITFKKLMNEAPIPQDLALQMAMPLMHDYIHAMHIDVSAHLASLTHNIEQQSQRTSQFLDDLLSGRVPFSLQVDPSYIQNSHQSFTPSAPSTSLPITTSTAAINTTISNVGIPAQHTNNTPTNNVITTSSTADDPPHYKMSRGITNLYDLWREWHTGLSGSPAVFELERTWKTKWRRGDDKWVNRCVTIIREIQAYQEKYKLTPEAALKEIDDRRIVLGNKSINWMYENRTKWTIRVEE</sequence>
<dbReference type="GO" id="GO:0000978">
    <property type="term" value="F:RNA polymerase II cis-regulatory region sequence-specific DNA binding"/>
    <property type="evidence" value="ECO:0007669"/>
    <property type="project" value="TreeGrafter"/>
</dbReference>
<organism evidence="3 4">
    <name type="scientific">Circinella minor</name>
    <dbReference type="NCBI Taxonomy" id="1195481"/>
    <lineage>
        <taxon>Eukaryota</taxon>
        <taxon>Fungi</taxon>
        <taxon>Fungi incertae sedis</taxon>
        <taxon>Mucoromycota</taxon>
        <taxon>Mucoromycotina</taxon>
        <taxon>Mucoromycetes</taxon>
        <taxon>Mucorales</taxon>
        <taxon>Lichtheimiaceae</taxon>
        <taxon>Circinella</taxon>
    </lineage>
</organism>
<dbReference type="InterPro" id="IPR022210">
    <property type="entry name" value="TF_GCR1-like"/>
</dbReference>
<feature type="domain" description="Transcription activator GCR1-like" evidence="1">
    <location>
        <begin position="281"/>
        <end position="358"/>
    </location>
</feature>
<evidence type="ECO:0000259" key="2">
    <source>
        <dbReference type="Pfam" id="PF16787"/>
    </source>
</evidence>
<evidence type="ECO:0000313" key="3">
    <source>
        <dbReference type="EMBL" id="KAG2207869.1"/>
    </source>
</evidence>